<dbReference type="EMBL" id="HBUF01587216">
    <property type="protein sequence ID" value="CAG6772238.1"/>
    <property type="molecule type" value="Transcribed_RNA"/>
</dbReference>
<proteinExistence type="predicted"/>
<protein>
    <submittedName>
        <fullName evidence="1">Uncharacterized protein</fullName>
    </submittedName>
</protein>
<accession>A0A8D9AW58</accession>
<evidence type="ECO:0000313" key="1">
    <source>
        <dbReference type="EMBL" id="CAG6772232.1"/>
    </source>
</evidence>
<dbReference type="EMBL" id="HBUF01587212">
    <property type="protein sequence ID" value="CAG6772226.1"/>
    <property type="molecule type" value="Transcribed_RNA"/>
</dbReference>
<dbReference type="EMBL" id="HBUF01587215">
    <property type="protein sequence ID" value="CAG6772235.1"/>
    <property type="molecule type" value="Transcribed_RNA"/>
</dbReference>
<name>A0A8D9AW58_9HEMI</name>
<sequence>MFCIAYSKPVPCYRNGYNTTQIPCFSYLEYHTSATVSVTHAGSVPKSGTVRFIAGKLGKECRIGPQALLVGYNGHDGHFQLFRYPIVLIIAPTNHRSISSFHC</sequence>
<dbReference type="EMBL" id="HBUF01587214">
    <property type="protein sequence ID" value="CAG6772232.1"/>
    <property type="molecule type" value="Transcribed_RNA"/>
</dbReference>
<dbReference type="AlphaFoldDB" id="A0A8D9AW58"/>
<dbReference type="EMBL" id="HBUF01587213">
    <property type="protein sequence ID" value="CAG6772229.1"/>
    <property type="molecule type" value="Transcribed_RNA"/>
</dbReference>
<organism evidence="1">
    <name type="scientific">Cacopsylla melanoneura</name>
    <dbReference type="NCBI Taxonomy" id="428564"/>
    <lineage>
        <taxon>Eukaryota</taxon>
        <taxon>Metazoa</taxon>
        <taxon>Ecdysozoa</taxon>
        <taxon>Arthropoda</taxon>
        <taxon>Hexapoda</taxon>
        <taxon>Insecta</taxon>
        <taxon>Pterygota</taxon>
        <taxon>Neoptera</taxon>
        <taxon>Paraneoptera</taxon>
        <taxon>Hemiptera</taxon>
        <taxon>Sternorrhyncha</taxon>
        <taxon>Psylloidea</taxon>
        <taxon>Psyllidae</taxon>
        <taxon>Psyllinae</taxon>
        <taxon>Cacopsylla</taxon>
    </lineage>
</organism>
<reference evidence="1" key="1">
    <citation type="submission" date="2021-05" db="EMBL/GenBank/DDBJ databases">
        <authorList>
            <person name="Alioto T."/>
            <person name="Alioto T."/>
            <person name="Gomez Garrido J."/>
        </authorList>
    </citation>
    <scope>NUCLEOTIDE SEQUENCE</scope>
</reference>